<dbReference type="EMBL" id="NIOF01000011">
    <property type="protein sequence ID" value="OWQ86309.1"/>
    <property type="molecule type" value="Genomic_DNA"/>
</dbReference>
<evidence type="ECO:0000256" key="6">
    <source>
        <dbReference type="RuleBase" id="RU361217"/>
    </source>
</evidence>
<dbReference type="AlphaFoldDB" id="A0A246J120"/>
<dbReference type="Gene3D" id="1.10.8.870">
    <property type="entry name" value="Alpha-glycerophosphate oxidase, cap domain"/>
    <property type="match status" value="1"/>
</dbReference>
<dbReference type="InterPro" id="IPR036188">
    <property type="entry name" value="FAD/NAD-bd_sf"/>
</dbReference>
<dbReference type="Gene3D" id="6.10.250.1890">
    <property type="match status" value="1"/>
</dbReference>
<feature type="domain" description="FAD dependent oxidoreductase" evidence="7">
    <location>
        <begin position="34"/>
        <end position="399"/>
    </location>
</feature>
<dbReference type="SUPFAM" id="SSF51905">
    <property type="entry name" value="FAD/NAD(P)-binding domain"/>
    <property type="match status" value="1"/>
</dbReference>
<dbReference type="GO" id="GO:0046168">
    <property type="term" value="P:glycerol-3-phosphate catabolic process"/>
    <property type="evidence" value="ECO:0007669"/>
    <property type="project" value="TreeGrafter"/>
</dbReference>
<evidence type="ECO:0000256" key="5">
    <source>
        <dbReference type="ARBA" id="ARBA00023002"/>
    </source>
</evidence>
<dbReference type="Pfam" id="PF16901">
    <property type="entry name" value="DAO_C"/>
    <property type="match status" value="1"/>
</dbReference>
<comment type="caution">
    <text evidence="9">The sequence shown here is derived from an EMBL/GenBank/DDBJ whole genome shotgun (WGS) entry which is preliminary data.</text>
</comment>
<organism evidence="9 10">
    <name type="scientific">Roseateles aquatilis</name>
    <dbReference type="NCBI Taxonomy" id="431061"/>
    <lineage>
        <taxon>Bacteria</taxon>
        <taxon>Pseudomonadati</taxon>
        <taxon>Pseudomonadota</taxon>
        <taxon>Betaproteobacteria</taxon>
        <taxon>Burkholderiales</taxon>
        <taxon>Sphaerotilaceae</taxon>
        <taxon>Roseateles</taxon>
    </lineage>
</organism>
<keyword evidence="3 6" id="KW-0285">Flavoprotein</keyword>
<keyword evidence="10" id="KW-1185">Reference proteome</keyword>
<protein>
    <recommendedName>
        <fullName evidence="6">Glycerol-3-phosphate dehydrogenase</fullName>
        <ecNumber evidence="6">1.1.5.3</ecNumber>
    </recommendedName>
</protein>
<comment type="similarity">
    <text evidence="2 6">Belongs to the FAD-dependent glycerol-3-phosphate dehydrogenase family.</text>
</comment>
<reference evidence="9 10" key="1">
    <citation type="journal article" date="2008" name="Int. J. Syst. Evol. Microbiol.">
        <title>Description of Roseateles aquatilis sp. nov. and Roseateles terrae sp. nov., in the class Betaproteobacteria, and emended description of the genus Roseateles.</title>
        <authorList>
            <person name="Gomila M."/>
            <person name="Bowien B."/>
            <person name="Falsen E."/>
            <person name="Moore E.R."/>
            <person name="Lalucat J."/>
        </authorList>
    </citation>
    <scope>NUCLEOTIDE SEQUENCE [LARGE SCALE GENOMIC DNA]</scope>
    <source>
        <strain evidence="9 10">CCUG 48205</strain>
    </source>
</reference>
<dbReference type="Proteomes" id="UP000197468">
    <property type="component" value="Unassembled WGS sequence"/>
</dbReference>
<name>A0A246J120_9BURK</name>
<evidence type="ECO:0000256" key="4">
    <source>
        <dbReference type="ARBA" id="ARBA00022827"/>
    </source>
</evidence>
<evidence type="ECO:0000259" key="7">
    <source>
        <dbReference type="Pfam" id="PF01266"/>
    </source>
</evidence>
<evidence type="ECO:0000313" key="10">
    <source>
        <dbReference type="Proteomes" id="UP000197468"/>
    </source>
</evidence>
<dbReference type="Gene3D" id="3.50.50.60">
    <property type="entry name" value="FAD/NAD(P)-binding domain"/>
    <property type="match status" value="1"/>
</dbReference>
<evidence type="ECO:0000256" key="3">
    <source>
        <dbReference type="ARBA" id="ARBA00022630"/>
    </source>
</evidence>
<proteinExistence type="inferred from homology"/>
<dbReference type="PROSITE" id="PS00977">
    <property type="entry name" value="FAD_G3PDH_1"/>
    <property type="match status" value="1"/>
</dbReference>
<evidence type="ECO:0000256" key="2">
    <source>
        <dbReference type="ARBA" id="ARBA00007330"/>
    </source>
</evidence>
<dbReference type="NCBIfam" id="NF009906">
    <property type="entry name" value="PRK13369.1"/>
    <property type="match status" value="1"/>
</dbReference>
<evidence type="ECO:0000256" key="1">
    <source>
        <dbReference type="ARBA" id="ARBA00001974"/>
    </source>
</evidence>
<dbReference type="OrthoDB" id="9766796at2"/>
<keyword evidence="5 6" id="KW-0560">Oxidoreductase</keyword>
<dbReference type="InterPro" id="IPR038299">
    <property type="entry name" value="DAO_C_sf"/>
</dbReference>
<dbReference type="GO" id="GO:0009331">
    <property type="term" value="C:glycerol-3-phosphate dehydrogenase (FAD) complex"/>
    <property type="evidence" value="ECO:0007669"/>
    <property type="project" value="UniProtKB-UniRule"/>
</dbReference>
<evidence type="ECO:0000313" key="9">
    <source>
        <dbReference type="EMBL" id="OWQ86309.1"/>
    </source>
</evidence>
<dbReference type="Pfam" id="PF01266">
    <property type="entry name" value="DAO"/>
    <property type="match status" value="1"/>
</dbReference>
<comment type="cofactor">
    <cofactor evidence="1 6">
        <name>FAD</name>
        <dbReference type="ChEBI" id="CHEBI:57692"/>
    </cofactor>
</comment>
<gene>
    <name evidence="9" type="ORF">CDN99_20980</name>
</gene>
<dbReference type="NCBIfam" id="NF008899">
    <property type="entry name" value="PRK12266.1"/>
    <property type="match status" value="1"/>
</dbReference>
<dbReference type="PRINTS" id="PR01001">
    <property type="entry name" value="FADG3PDH"/>
</dbReference>
<comment type="catalytic activity">
    <reaction evidence="6">
        <text>a quinone + sn-glycerol 3-phosphate = dihydroxyacetone phosphate + a quinol</text>
        <dbReference type="Rhea" id="RHEA:18977"/>
        <dbReference type="ChEBI" id="CHEBI:24646"/>
        <dbReference type="ChEBI" id="CHEBI:57597"/>
        <dbReference type="ChEBI" id="CHEBI:57642"/>
        <dbReference type="ChEBI" id="CHEBI:132124"/>
        <dbReference type="EC" id="1.1.5.3"/>
    </reaction>
</comment>
<dbReference type="InterPro" id="IPR006076">
    <property type="entry name" value="FAD-dep_OxRdtase"/>
</dbReference>
<keyword evidence="4" id="KW-0274">FAD</keyword>
<dbReference type="EC" id="1.1.5.3" evidence="6"/>
<dbReference type="Gene3D" id="3.30.9.10">
    <property type="entry name" value="D-Amino Acid Oxidase, subunit A, domain 2"/>
    <property type="match status" value="1"/>
</dbReference>
<dbReference type="GO" id="GO:0004368">
    <property type="term" value="F:glycerol-3-phosphate dehydrogenase (quinone) activity"/>
    <property type="evidence" value="ECO:0007669"/>
    <property type="project" value="UniProtKB-EC"/>
</dbReference>
<dbReference type="InterPro" id="IPR000447">
    <property type="entry name" value="G3P_DH_FAD-dep"/>
</dbReference>
<dbReference type="InterPro" id="IPR031656">
    <property type="entry name" value="DAO_C"/>
</dbReference>
<accession>A0A246J120</accession>
<feature type="domain" description="Alpha-glycerophosphate oxidase C-terminal" evidence="8">
    <location>
        <begin position="423"/>
        <end position="537"/>
    </location>
</feature>
<sequence length="559" mass="61520">MNSASLPPPSATTAATGAGATALATDGSAPGVCDVLVVGGGINGAGIARDLAGRGWKVVLAEASDFAAHTSSSSTKLIHGGLRYLEYYEFSLVRKALQEREVLLRSAPHIMWPLRFVMPHDAAMRPAWMIRIGLFLYDHLARREVLPASEGVDLRNSDKGRPLGAPLKPRYTKGFLYSDGWVDDARLVLLNALDAREHGAVLHTRTTVTAAQRHADHWIATLRCADGDRTLRARALVNAAGPWAEGFLREVASPAAGEALATKSLRLVKGSHIVVRRRFEHDHAYIFQNPDKRIIFAIPYEDDFTLIGTTDVELPVEALAGFGKARIDEQEIAYLCEQASRYFEAPVTPADVVWTYAGVRPLLDDASGDPSAVTRDYLLETHAHGGAPLLSVWGGKITTFRKLAEDAADLLGDLLGERRRAWTENAHLPGGDLRGWIGAPQRPDTDFQRLLSALGQRHPWLPPSLARRLARAYGARVDRVLHGAERLADLGPEIGPGLHQAELEYLVREEWARAADDVLWRRSKLGLHYTEAQRMAVVQWFAEREHLWSRPHAGNDDKT</sequence>
<evidence type="ECO:0000259" key="8">
    <source>
        <dbReference type="Pfam" id="PF16901"/>
    </source>
</evidence>
<dbReference type="PANTHER" id="PTHR11985:SF15">
    <property type="entry name" value="GLYCEROL-3-PHOSPHATE DEHYDROGENASE, MITOCHONDRIAL"/>
    <property type="match status" value="1"/>
</dbReference>
<dbReference type="PANTHER" id="PTHR11985">
    <property type="entry name" value="GLYCEROL-3-PHOSPHATE DEHYDROGENASE"/>
    <property type="match status" value="1"/>
</dbReference>